<accession>A0A5B7H4H6</accession>
<name>A0A5B7H4H6_PORTR</name>
<organism evidence="1 2">
    <name type="scientific">Portunus trituberculatus</name>
    <name type="common">Swimming crab</name>
    <name type="synonym">Neptunus trituberculatus</name>
    <dbReference type="NCBI Taxonomy" id="210409"/>
    <lineage>
        <taxon>Eukaryota</taxon>
        <taxon>Metazoa</taxon>
        <taxon>Ecdysozoa</taxon>
        <taxon>Arthropoda</taxon>
        <taxon>Crustacea</taxon>
        <taxon>Multicrustacea</taxon>
        <taxon>Malacostraca</taxon>
        <taxon>Eumalacostraca</taxon>
        <taxon>Eucarida</taxon>
        <taxon>Decapoda</taxon>
        <taxon>Pleocyemata</taxon>
        <taxon>Brachyura</taxon>
        <taxon>Eubrachyura</taxon>
        <taxon>Portunoidea</taxon>
        <taxon>Portunidae</taxon>
        <taxon>Portuninae</taxon>
        <taxon>Portunus</taxon>
    </lineage>
</organism>
<reference evidence="1 2" key="1">
    <citation type="submission" date="2019-05" db="EMBL/GenBank/DDBJ databases">
        <title>Another draft genome of Portunus trituberculatus and its Hox gene families provides insights of decapod evolution.</title>
        <authorList>
            <person name="Jeong J.-H."/>
            <person name="Song I."/>
            <person name="Kim S."/>
            <person name="Choi T."/>
            <person name="Kim D."/>
            <person name="Ryu S."/>
            <person name="Kim W."/>
        </authorList>
    </citation>
    <scope>NUCLEOTIDE SEQUENCE [LARGE SCALE GENOMIC DNA]</scope>
    <source>
        <tissue evidence="1">Muscle</tissue>
    </source>
</reference>
<dbReference type="Proteomes" id="UP000324222">
    <property type="component" value="Unassembled WGS sequence"/>
</dbReference>
<evidence type="ECO:0000313" key="1">
    <source>
        <dbReference type="EMBL" id="MPC64028.1"/>
    </source>
</evidence>
<protein>
    <submittedName>
        <fullName evidence="1">Uncharacterized protein</fullName>
    </submittedName>
</protein>
<dbReference type="EMBL" id="VSRR010021562">
    <property type="protein sequence ID" value="MPC64028.1"/>
    <property type="molecule type" value="Genomic_DNA"/>
</dbReference>
<proteinExistence type="predicted"/>
<sequence length="106" mass="12280">MMQQQLKRAAPITFKVGDTVKVQAPPRELKLSPKFIEPIMPFYFLLTQDISVYITISRDSKWLLVTFTPVSLQRYCLFFDPLGITCGRSLLLKLMHRIVFLPCSSR</sequence>
<comment type="caution">
    <text evidence="1">The sequence shown here is derived from an EMBL/GenBank/DDBJ whole genome shotgun (WGS) entry which is preliminary data.</text>
</comment>
<dbReference type="AlphaFoldDB" id="A0A5B7H4H6"/>
<evidence type="ECO:0000313" key="2">
    <source>
        <dbReference type="Proteomes" id="UP000324222"/>
    </source>
</evidence>
<keyword evidence="2" id="KW-1185">Reference proteome</keyword>
<gene>
    <name evidence="1" type="ORF">E2C01_058138</name>
</gene>